<feature type="domain" description="MACPF" evidence="3">
    <location>
        <begin position="1"/>
        <end position="335"/>
    </location>
</feature>
<evidence type="ECO:0000256" key="2">
    <source>
        <dbReference type="SAM" id="SignalP"/>
    </source>
</evidence>
<accession>A0A9X0D9R0</accession>
<organism evidence="4 5">
    <name type="scientific">Desmophyllum pertusum</name>
    <dbReference type="NCBI Taxonomy" id="174260"/>
    <lineage>
        <taxon>Eukaryota</taxon>
        <taxon>Metazoa</taxon>
        <taxon>Cnidaria</taxon>
        <taxon>Anthozoa</taxon>
        <taxon>Hexacorallia</taxon>
        <taxon>Scleractinia</taxon>
        <taxon>Caryophylliina</taxon>
        <taxon>Caryophylliidae</taxon>
        <taxon>Desmophyllum</taxon>
    </lineage>
</organism>
<keyword evidence="2" id="KW-0732">Signal</keyword>
<dbReference type="AlphaFoldDB" id="A0A9X0D9R0"/>
<feature type="region of interest" description="Disordered" evidence="1">
    <location>
        <begin position="430"/>
        <end position="460"/>
    </location>
</feature>
<dbReference type="EMBL" id="MU825401">
    <property type="protein sequence ID" value="KAJ7392547.1"/>
    <property type="molecule type" value="Genomic_DNA"/>
</dbReference>
<feature type="compositionally biased region" description="Polar residues" evidence="1">
    <location>
        <begin position="450"/>
        <end position="460"/>
    </location>
</feature>
<evidence type="ECO:0000313" key="5">
    <source>
        <dbReference type="Proteomes" id="UP001163046"/>
    </source>
</evidence>
<protein>
    <recommendedName>
        <fullName evidence="3">MACPF domain-containing protein</fullName>
    </recommendedName>
</protein>
<sequence>MCVPFLLFICLTVTFSGTCKATASEKEELGTVKDLRKTNLLAESIIHHETSIFEPLPSKCLENTTLKSSSSRFEYYANNKAFYKSLGTQSSLGPSLQSAYSLGATLDVATESTSTKTSNVSGTSLIVQALTAKIHVKKNCLEDDQVSTLQTRFVQDLELLPLEIEKPWLKNSWKPYRNFLISYGSHVVTSTTYGSSIRQMTFAESSKSYSERDLQVKACASFAGPTSVGMLGVSACSNVSKNELSRASKMSVSEKRYTIGGRRETKSKLVNERTQELIEQLMNEADDSPSPVEHTFRAIWNILQTRFKGGSDNNIRAANLEYFYLGYLNYGCDYKESGGVETQKFDYAKNSNPRYPEYTCSLAAEGCHNDSDCHYRGFWCSCKGRSCVEYKALKQDTGFKMTADANNKHYEKGHGCDFSLSRLECECKNESRSSRTDAWSLPSKDAVSKKSPNSNATAVE</sequence>
<reference evidence="4" key="1">
    <citation type="submission" date="2023-01" db="EMBL/GenBank/DDBJ databases">
        <title>Genome assembly of the deep-sea coral Lophelia pertusa.</title>
        <authorList>
            <person name="Herrera S."/>
            <person name="Cordes E."/>
        </authorList>
    </citation>
    <scope>NUCLEOTIDE SEQUENCE</scope>
    <source>
        <strain evidence="4">USNM1676648</strain>
        <tissue evidence="4">Polyp</tissue>
    </source>
</reference>
<dbReference type="Pfam" id="PF01823">
    <property type="entry name" value="MACPF"/>
    <property type="match status" value="1"/>
</dbReference>
<dbReference type="InterPro" id="IPR020864">
    <property type="entry name" value="MACPF"/>
</dbReference>
<name>A0A9X0D9R0_9CNID</name>
<comment type="caution">
    <text evidence="4">The sequence shown here is derived from an EMBL/GenBank/DDBJ whole genome shotgun (WGS) entry which is preliminary data.</text>
</comment>
<dbReference type="Proteomes" id="UP001163046">
    <property type="component" value="Unassembled WGS sequence"/>
</dbReference>
<feature type="signal peptide" evidence="2">
    <location>
        <begin position="1"/>
        <end position="21"/>
    </location>
</feature>
<proteinExistence type="predicted"/>
<gene>
    <name evidence="4" type="ORF">OS493_012219</name>
</gene>
<feature type="chain" id="PRO_5040964301" description="MACPF domain-containing protein" evidence="2">
    <location>
        <begin position="22"/>
        <end position="460"/>
    </location>
</feature>
<evidence type="ECO:0000259" key="3">
    <source>
        <dbReference type="PROSITE" id="PS51412"/>
    </source>
</evidence>
<dbReference type="PROSITE" id="PS51412">
    <property type="entry name" value="MACPF_2"/>
    <property type="match status" value="1"/>
</dbReference>
<keyword evidence="5" id="KW-1185">Reference proteome</keyword>
<evidence type="ECO:0000256" key="1">
    <source>
        <dbReference type="SAM" id="MobiDB-lite"/>
    </source>
</evidence>
<dbReference type="OrthoDB" id="5948066at2759"/>
<evidence type="ECO:0000313" key="4">
    <source>
        <dbReference type="EMBL" id="KAJ7392547.1"/>
    </source>
</evidence>